<dbReference type="Gene3D" id="3.40.228.10">
    <property type="entry name" value="Dimethylsulfoxide Reductase, domain 2"/>
    <property type="match status" value="1"/>
</dbReference>
<dbReference type="InterPro" id="IPR006657">
    <property type="entry name" value="MoPterin_dinucl-bd_dom"/>
</dbReference>
<proteinExistence type="predicted"/>
<dbReference type="Gene3D" id="3.40.50.740">
    <property type="match status" value="1"/>
</dbReference>
<dbReference type="InterPro" id="IPR050123">
    <property type="entry name" value="Prok_molybdopt-oxidoreductase"/>
</dbReference>
<dbReference type="STRING" id="589865.DaAHT2_2012"/>
<reference evidence="8" key="1">
    <citation type="submission" date="2010-02" db="EMBL/GenBank/DDBJ databases">
        <title>Complete sequence of Desulfurivibrio alkaliphilus AHT2.</title>
        <authorList>
            <consortium name="US DOE Joint Genome Institute"/>
            <person name="Pitluck S."/>
            <person name="Chertkov O."/>
            <person name="Detter J.C."/>
            <person name="Han C."/>
            <person name="Tapia R."/>
            <person name="Larimer F."/>
            <person name="Land M."/>
            <person name="Hauser L."/>
            <person name="Kyrpides N."/>
            <person name="Mikhailova N."/>
            <person name="Sorokin D.Y."/>
            <person name="Muyzer G."/>
            <person name="Woyke T."/>
        </authorList>
    </citation>
    <scope>NUCLEOTIDE SEQUENCE [LARGE SCALE GENOMIC DNA]</scope>
    <source>
        <strain evidence="8">DSM 19089 / UNIQEM U267 / AHT2</strain>
    </source>
</reference>
<dbReference type="EMBL" id="CP001940">
    <property type="protein sequence ID" value="ADH86690.1"/>
    <property type="molecule type" value="Genomic_DNA"/>
</dbReference>
<sequence length="588" mass="64161">MAGLATTFGSGAMTNSINEIEGAEVILISGSNTTEAHPQVARRIYAARDRGAKVIVIDPRYTTIARLADLHLDLRPGSDIPLINGLMKIILDENLADDLFIELRTENFFALRDYLYRLDLEEVYRQTGLTAEKLRQAALLYGRAGKAVICYCLGVTQHVCGTANVEALANLAMLTGNVEKEEAGVDPLRGQNNVQGACDMGALPGMLPGYQPVTDATARQRFAAAWGVEPPASPGCTLLAMTHGREPDSPENGNQQAGTVRALLIMGENPLLSDPDLNGVAANFRRLDFLAVSDIFLTETAAQADVVFPAACFAEKEGCFTNTERRVQLINRAVAPPGQARSDLEIIAALSGKMGYPMDYQSAAEVMEEIALLTPIYGGIYHDRLAGGHGLQWPCWDRQHPGTPFLHKYYFTRGRGRFAVVEHQPPAETPDADYPLLFNTGRAYHHYHTGSMTRRSAILNRECRRARLQINPQDANAYQVTDGEPVRLHSRRGQVELAAELTDTVPPGMVYGNFHFAEAPINNLTTTASDRRARCPEYKICAVRLEKISTPTQEGKESQGDQKGNGGTKSQRGQGDHGNQGDKGGDDE</sequence>
<evidence type="ECO:0000259" key="6">
    <source>
        <dbReference type="PROSITE" id="PS51464"/>
    </source>
</evidence>
<dbReference type="KEGG" id="dak:DaAHT2_2012"/>
<dbReference type="InParanoid" id="D6Z5F3"/>
<accession>D6Z5F3</accession>
<keyword evidence="2" id="KW-0560">Oxidoreductase</keyword>
<dbReference type="GO" id="GO:1901135">
    <property type="term" value="P:carbohydrate derivative metabolic process"/>
    <property type="evidence" value="ECO:0007669"/>
    <property type="project" value="InterPro"/>
</dbReference>
<evidence type="ECO:0000256" key="2">
    <source>
        <dbReference type="ARBA" id="ARBA00023002"/>
    </source>
</evidence>
<dbReference type="GO" id="GO:0043546">
    <property type="term" value="F:molybdopterin cofactor binding"/>
    <property type="evidence" value="ECO:0007669"/>
    <property type="project" value="InterPro"/>
</dbReference>
<evidence type="ECO:0000256" key="3">
    <source>
        <dbReference type="ARBA" id="ARBA00023004"/>
    </source>
</evidence>
<keyword evidence="3" id="KW-0408">Iron</keyword>
<dbReference type="GO" id="GO:0003954">
    <property type="term" value="F:NADH dehydrogenase activity"/>
    <property type="evidence" value="ECO:0007669"/>
    <property type="project" value="TreeGrafter"/>
</dbReference>
<keyword evidence="1" id="KW-0479">Metal-binding</keyword>
<protein>
    <submittedName>
        <fullName evidence="7">Molybdopterin oxidoreductase</fullName>
    </submittedName>
</protein>
<organism evidence="7 8">
    <name type="scientific">Desulfurivibrio alkaliphilus (strain DSM 19089 / UNIQEM U267 / AHT2)</name>
    <dbReference type="NCBI Taxonomy" id="589865"/>
    <lineage>
        <taxon>Bacteria</taxon>
        <taxon>Pseudomonadati</taxon>
        <taxon>Thermodesulfobacteriota</taxon>
        <taxon>Desulfobulbia</taxon>
        <taxon>Desulfobulbales</taxon>
        <taxon>Desulfobulbaceae</taxon>
        <taxon>Desulfurivibrio</taxon>
    </lineage>
</organism>
<name>D6Z5F3_DESAT</name>
<dbReference type="GO" id="GO:0046872">
    <property type="term" value="F:metal ion binding"/>
    <property type="evidence" value="ECO:0007669"/>
    <property type="project" value="UniProtKB-KW"/>
</dbReference>
<dbReference type="GO" id="GO:0097367">
    <property type="term" value="F:carbohydrate derivative binding"/>
    <property type="evidence" value="ECO:0007669"/>
    <property type="project" value="InterPro"/>
</dbReference>
<dbReference type="GO" id="GO:0051536">
    <property type="term" value="F:iron-sulfur cluster binding"/>
    <property type="evidence" value="ECO:0007669"/>
    <property type="project" value="UniProtKB-KW"/>
</dbReference>
<dbReference type="AlphaFoldDB" id="D6Z5F3"/>
<dbReference type="Pfam" id="PF01568">
    <property type="entry name" value="Molydop_binding"/>
    <property type="match status" value="1"/>
</dbReference>
<dbReference type="HOGENOM" id="CLU_000422_4_0_7"/>
<dbReference type="InterPro" id="IPR009010">
    <property type="entry name" value="Asp_de-COase-like_dom_sf"/>
</dbReference>
<evidence type="ECO:0000256" key="4">
    <source>
        <dbReference type="ARBA" id="ARBA00023014"/>
    </source>
</evidence>
<dbReference type="InterPro" id="IPR001347">
    <property type="entry name" value="SIS_dom"/>
</dbReference>
<dbReference type="eggNOG" id="COG3383">
    <property type="taxonomic scope" value="Bacteria"/>
</dbReference>
<gene>
    <name evidence="7" type="ordered locus">DaAHT2_2012</name>
</gene>
<feature type="domain" description="SIS" evidence="6">
    <location>
        <begin position="1"/>
        <end position="106"/>
    </location>
</feature>
<evidence type="ECO:0000256" key="1">
    <source>
        <dbReference type="ARBA" id="ARBA00022723"/>
    </source>
</evidence>
<evidence type="ECO:0000313" key="8">
    <source>
        <dbReference type="Proteomes" id="UP000001508"/>
    </source>
</evidence>
<evidence type="ECO:0000313" key="7">
    <source>
        <dbReference type="EMBL" id="ADH86690.1"/>
    </source>
</evidence>
<dbReference type="Proteomes" id="UP000001508">
    <property type="component" value="Chromosome"/>
</dbReference>
<dbReference type="PROSITE" id="PS51464">
    <property type="entry name" value="SIS"/>
    <property type="match status" value="1"/>
</dbReference>
<feature type="region of interest" description="Disordered" evidence="5">
    <location>
        <begin position="546"/>
        <end position="588"/>
    </location>
</feature>
<keyword evidence="4" id="KW-0411">Iron-sulfur</keyword>
<feature type="compositionally biased region" description="Basic and acidic residues" evidence="5">
    <location>
        <begin position="579"/>
        <end position="588"/>
    </location>
</feature>
<dbReference type="Gene3D" id="2.40.40.20">
    <property type="match status" value="1"/>
</dbReference>
<evidence type="ECO:0000256" key="5">
    <source>
        <dbReference type="SAM" id="MobiDB-lite"/>
    </source>
</evidence>
<dbReference type="GO" id="GO:0022904">
    <property type="term" value="P:respiratory electron transport chain"/>
    <property type="evidence" value="ECO:0007669"/>
    <property type="project" value="TreeGrafter"/>
</dbReference>
<dbReference type="SUPFAM" id="SSF50692">
    <property type="entry name" value="ADC-like"/>
    <property type="match status" value="1"/>
</dbReference>
<keyword evidence="8" id="KW-1185">Reference proteome</keyword>
<dbReference type="InterPro" id="IPR006656">
    <property type="entry name" value="Mopterin_OxRdtase"/>
</dbReference>
<dbReference type="Pfam" id="PF00384">
    <property type="entry name" value="Molybdopterin"/>
    <property type="match status" value="1"/>
</dbReference>
<dbReference type="GO" id="GO:0016020">
    <property type="term" value="C:membrane"/>
    <property type="evidence" value="ECO:0007669"/>
    <property type="project" value="TreeGrafter"/>
</dbReference>
<dbReference type="PANTHER" id="PTHR43105">
    <property type="entry name" value="RESPIRATORY NITRATE REDUCTASE"/>
    <property type="match status" value="1"/>
</dbReference>
<dbReference type="PANTHER" id="PTHR43105:SF14">
    <property type="entry name" value="FORMATE DEHYDROGENASE H"/>
    <property type="match status" value="1"/>
</dbReference>
<dbReference type="SUPFAM" id="SSF53706">
    <property type="entry name" value="Formate dehydrogenase/DMSO reductase, domains 1-3"/>
    <property type="match status" value="1"/>
</dbReference>